<dbReference type="InterPro" id="IPR002811">
    <property type="entry name" value="Asp_DH"/>
</dbReference>
<comment type="catalytic activity">
    <reaction evidence="6">
        <text>L-aspartate + NAD(+) + H2O = oxaloacetate + NH4(+) + NADH + H(+)</text>
        <dbReference type="Rhea" id="RHEA:11788"/>
        <dbReference type="ChEBI" id="CHEBI:15377"/>
        <dbReference type="ChEBI" id="CHEBI:15378"/>
        <dbReference type="ChEBI" id="CHEBI:16452"/>
        <dbReference type="ChEBI" id="CHEBI:28938"/>
        <dbReference type="ChEBI" id="CHEBI:29991"/>
        <dbReference type="ChEBI" id="CHEBI:57540"/>
        <dbReference type="ChEBI" id="CHEBI:57945"/>
        <dbReference type="EC" id="1.4.1.21"/>
    </reaction>
</comment>
<dbReference type="InterPro" id="IPR011182">
    <property type="entry name" value="L-Asp_DH"/>
</dbReference>
<keyword evidence="5 6" id="KW-0520">NAD</keyword>
<dbReference type="Pfam" id="PF03447">
    <property type="entry name" value="NAD_binding_3"/>
    <property type="match status" value="1"/>
</dbReference>
<evidence type="ECO:0000256" key="2">
    <source>
        <dbReference type="ARBA" id="ARBA00022642"/>
    </source>
</evidence>
<evidence type="ECO:0000256" key="3">
    <source>
        <dbReference type="ARBA" id="ARBA00022857"/>
    </source>
</evidence>
<dbReference type="Proteomes" id="UP000321548">
    <property type="component" value="Unassembled WGS sequence"/>
</dbReference>
<comment type="pathway">
    <text evidence="6">Cofactor biosynthesis; NAD(+) biosynthesis; iminoaspartate from L-aspartate (dehydrogenase route): step 1/1.</text>
</comment>
<evidence type="ECO:0000256" key="4">
    <source>
        <dbReference type="ARBA" id="ARBA00023002"/>
    </source>
</evidence>
<proteinExistence type="inferred from homology"/>
<accession>A0A5C8NSX3</accession>
<dbReference type="EMBL" id="VDUY01000006">
    <property type="protein sequence ID" value="TXL64121.1"/>
    <property type="molecule type" value="Genomic_DNA"/>
</dbReference>
<feature type="binding site" evidence="6">
    <location>
        <position position="200"/>
    </location>
    <ligand>
        <name>NAD(+)</name>
        <dbReference type="ChEBI" id="CHEBI:57540"/>
    </ligand>
</feature>
<sequence>MPDAGPRADRSPAAAAGGGSAATLAVGIAGLGNIGLDVARWLLAHAPAGLRLAAAGGRDPAAVAERLVSLGARARAVALPELIEHCDVLVDCLSPEASADLLDACVERGKTIVPVSVCVLLLNPGLLERAKRSGTRVIVPSGAVAGLDALRAAAIGELRAVRVKTSKPPAGLDGQAAAGPQQLFAGNALDACRAWPRNVNIAATLALAGLGGERTEVQIWGDPALARNVHEIEIDSDATSIRIRIENRPSAANPRSSALTAQSVCEVLRGLVEPVRVGT</sequence>
<feature type="domain" description="Aspartate dehydrogenase" evidence="7">
    <location>
        <begin position="179"/>
        <end position="264"/>
    </location>
</feature>
<dbReference type="AlphaFoldDB" id="A0A5C8NSX3"/>
<dbReference type="InterPro" id="IPR005106">
    <property type="entry name" value="Asp/hSer_DH_NAD-bd"/>
</dbReference>
<dbReference type="SUPFAM" id="SSF51735">
    <property type="entry name" value="NAD(P)-binding Rossmann-fold domains"/>
    <property type="match status" value="1"/>
</dbReference>
<evidence type="ECO:0000256" key="5">
    <source>
        <dbReference type="ARBA" id="ARBA00023027"/>
    </source>
</evidence>
<evidence type="ECO:0000259" key="8">
    <source>
        <dbReference type="Pfam" id="PF03447"/>
    </source>
</evidence>
<dbReference type="GO" id="GO:0009435">
    <property type="term" value="P:NAD+ biosynthetic process"/>
    <property type="evidence" value="ECO:0007669"/>
    <property type="project" value="UniProtKB-UniRule"/>
</dbReference>
<name>A0A5C8NSX3_9BURK</name>
<dbReference type="PANTHER" id="PTHR31873:SF6">
    <property type="entry name" value="ASPARTATE DEHYDROGENASE DOMAIN-CONTAINING PROTEIN"/>
    <property type="match status" value="1"/>
</dbReference>
<comment type="catalytic activity">
    <reaction evidence="6">
        <text>L-aspartate + NADP(+) + H2O = oxaloacetate + NH4(+) + NADPH + H(+)</text>
        <dbReference type="Rhea" id="RHEA:11784"/>
        <dbReference type="ChEBI" id="CHEBI:15377"/>
        <dbReference type="ChEBI" id="CHEBI:15378"/>
        <dbReference type="ChEBI" id="CHEBI:16452"/>
        <dbReference type="ChEBI" id="CHEBI:28938"/>
        <dbReference type="ChEBI" id="CHEBI:29991"/>
        <dbReference type="ChEBI" id="CHEBI:57783"/>
        <dbReference type="ChEBI" id="CHEBI:58349"/>
        <dbReference type="EC" id="1.4.1.21"/>
    </reaction>
</comment>
<comment type="miscellaneous">
    <text evidence="6">The iminoaspartate product is unstable in aqueous solution and can decompose to oxaloacetate and ammonia.</text>
</comment>
<dbReference type="GO" id="GO:0016639">
    <property type="term" value="F:oxidoreductase activity, acting on the CH-NH2 group of donors, NAD or NADP as acceptor"/>
    <property type="evidence" value="ECO:0007669"/>
    <property type="project" value="UniProtKB-UniRule"/>
</dbReference>
<dbReference type="EC" id="1.4.1.21" evidence="6"/>
<dbReference type="RefSeq" id="WP_147705182.1">
    <property type="nucleotide sequence ID" value="NZ_VDUY01000006.1"/>
</dbReference>
<comment type="similarity">
    <text evidence="1 6">Belongs to the L-aspartate dehydrogenase family.</text>
</comment>
<dbReference type="GO" id="GO:0033735">
    <property type="term" value="F:aspartate dehydrogenase [NAD(P)+] activity"/>
    <property type="evidence" value="ECO:0007669"/>
    <property type="project" value="UniProtKB-EC"/>
</dbReference>
<dbReference type="Pfam" id="PF01958">
    <property type="entry name" value="Asp_DH_C"/>
    <property type="match status" value="1"/>
</dbReference>
<evidence type="ECO:0000256" key="1">
    <source>
        <dbReference type="ARBA" id="ARBA00008331"/>
    </source>
</evidence>
<dbReference type="Gene3D" id="3.40.50.720">
    <property type="entry name" value="NAD(P)-binding Rossmann-like Domain"/>
    <property type="match status" value="1"/>
</dbReference>
<gene>
    <name evidence="6" type="primary">nadX</name>
    <name evidence="9" type="ORF">FHP08_14355</name>
</gene>
<dbReference type="PANTHER" id="PTHR31873">
    <property type="entry name" value="L-ASPARTATE DEHYDROGENASE-RELATED"/>
    <property type="match status" value="1"/>
</dbReference>
<evidence type="ECO:0000259" key="7">
    <source>
        <dbReference type="Pfam" id="PF01958"/>
    </source>
</evidence>
<keyword evidence="4 6" id="KW-0560">Oxidoreductase</keyword>
<keyword evidence="3 6" id="KW-0521">NADP</keyword>
<organism evidence="9 10">
    <name type="scientific">Zeimonas arvi</name>
    <dbReference type="NCBI Taxonomy" id="2498847"/>
    <lineage>
        <taxon>Bacteria</taxon>
        <taxon>Pseudomonadati</taxon>
        <taxon>Pseudomonadota</taxon>
        <taxon>Betaproteobacteria</taxon>
        <taxon>Burkholderiales</taxon>
        <taxon>Burkholderiaceae</taxon>
        <taxon>Zeimonas</taxon>
    </lineage>
</organism>
<reference evidence="9 10" key="1">
    <citation type="submission" date="2019-06" db="EMBL/GenBank/DDBJ databases">
        <title>Quisquiliibacterium sp. nov., isolated from a maize field.</title>
        <authorList>
            <person name="Lin S.-Y."/>
            <person name="Tsai C.-F."/>
            <person name="Young C.-C."/>
        </authorList>
    </citation>
    <scope>NUCLEOTIDE SEQUENCE [LARGE SCALE GENOMIC DNA]</scope>
    <source>
        <strain evidence="9 10">CC-CFT501</strain>
    </source>
</reference>
<evidence type="ECO:0000313" key="10">
    <source>
        <dbReference type="Proteomes" id="UP000321548"/>
    </source>
</evidence>
<dbReference type="InterPro" id="IPR036291">
    <property type="entry name" value="NAD(P)-bd_dom_sf"/>
</dbReference>
<feature type="domain" description="Aspartate/homoserine dehydrogenase NAD-binding" evidence="8">
    <location>
        <begin position="30"/>
        <end position="140"/>
    </location>
</feature>
<dbReference type="PIRSF" id="PIRSF005227">
    <property type="entry name" value="Asp_dh_NAD_syn"/>
    <property type="match status" value="1"/>
</dbReference>
<keyword evidence="2 6" id="KW-0662">Pyridine nucleotide biosynthesis</keyword>
<feature type="binding site" evidence="6">
    <location>
        <position position="143"/>
    </location>
    <ligand>
        <name>NAD(+)</name>
        <dbReference type="ChEBI" id="CHEBI:57540"/>
    </ligand>
</feature>
<dbReference type="GO" id="GO:0051287">
    <property type="term" value="F:NAD binding"/>
    <property type="evidence" value="ECO:0007669"/>
    <property type="project" value="UniProtKB-UniRule"/>
</dbReference>
<dbReference type="InterPro" id="IPR020626">
    <property type="entry name" value="Asp_DH_prok"/>
</dbReference>
<comment type="function">
    <text evidence="6">Specifically catalyzes the NAD or NADP-dependent dehydrogenation of L-aspartate to iminoaspartate.</text>
</comment>
<dbReference type="HAMAP" id="MF_01265">
    <property type="entry name" value="NadX"/>
    <property type="match status" value="1"/>
</dbReference>
<evidence type="ECO:0000313" key="9">
    <source>
        <dbReference type="EMBL" id="TXL64121.1"/>
    </source>
</evidence>
<dbReference type="SUPFAM" id="SSF55347">
    <property type="entry name" value="Glyceraldehyde-3-phosphate dehydrogenase-like, C-terminal domain"/>
    <property type="match status" value="1"/>
</dbReference>
<dbReference type="OrthoDB" id="7056904at2"/>
<comment type="caution">
    <text evidence="9">The sequence shown here is derived from an EMBL/GenBank/DDBJ whole genome shotgun (WGS) entry which is preliminary data.</text>
</comment>
<keyword evidence="10" id="KW-1185">Reference proteome</keyword>
<dbReference type="GO" id="GO:0050661">
    <property type="term" value="F:NADP binding"/>
    <property type="evidence" value="ECO:0007669"/>
    <property type="project" value="UniProtKB-UniRule"/>
</dbReference>
<dbReference type="Gene3D" id="3.30.360.10">
    <property type="entry name" value="Dihydrodipicolinate Reductase, domain 2"/>
    <property type="match status" value="1"/>
</dbReference>
<feature type="active site" evidence="6">
    <location>
        <position position="230"/>
    </location>
</feature>
<evidence type="ECO:0000256" key="6">
    <source>
        <dbReference type="HAMAP-Rule" id="MF_01265"/>
    </source>
</evidence>
<protein>
    <recommendedName>
        <fullName evidence="6">L-aspartate dehydrogenase</fullName>
        <ecNumber evidence="6">1.4.1.21</ecNumber>
    </recommendedName>
</protein>
<dbReference type="UniPathway" id="UPA00253">
    <property type="reaction ID" value="UER00456"/>
</dbReference>